<dbReference type="PANTHER" id="PTHR31323">
    <property type="entry name" value="MECHANOSENSITIVE ION CHANNEL PROTEIN MSY2"/>
    <property type="match status" value="1"/>
</dbReference>
<gene>
    <name evidence="10" type="ORF">PCL_10554</name>
</gene>
<dbReference type="InterPro" id="IPR006685">
    <property type="entry name" value="MscS_channel_2nd"/>
</dbReference>
<dbReference type="InterPro" id="IPR018247">
    <property type="entry name" value="EF_Hand_1_Ca_BS"/>
</dbReference>
<dbReference type="Pfam" id="PF25886">
    <property type="entry name" value="Msy1"/>
    <property type="match status" value="1"/>
</dbReference>
<feature type="region of interest" description="Disordered" evidence="7">
    <location>
        <begin position="803"/>
        <end position="849"/>
    </location>
</feature>
<evidence type="ECO:0000256" key="5">
    <source>
        <dbReference type="ARBA" id="ARBA00023136"/>
    </source>
</evidence>
<evidence type="ECO:0000256" key="2">
    <source>
        <dbReference type="ARBA" id="ARBA00008017"/>
    </source>
</evidence>
<feature type="transmembrane region" description="Helical" evidence="8">
    <location>
        <begin position="169"/>
        <end position="197"/>
    </location>
</feature>
<keyword evidence="3 8" id="KW-0812">Transmembrane</keyword>
<sequence>MSSRRPSLVSRIAGFIPLRDSSQDRETDKDILLATVPSKDQTTTESSSGERPRSSGSSQTLREKDSQDGRHAGRRRKHGHGRYGMDDEESLETNAISRLYSKVVGYNAIARYMVYIVPVGFVLAIPLIVLIATGQKNKILLGTSTSKEDGRLVVHDGPPLFRLFLWMEITWLSLWIAKIVAFCLPKVFVFLCSIVSLCARKYATIISNLDIPLSLFFWALTSWLTYRSLFLSAAMRDIGWVVTVERILGSLFISSALLLTEKAIVQLISVSNHQRSFATRIEASKREISLLSLLYDFSRTLYPLYTGGFEEEDQVINDSIEMTLRKKAGLEDAEAIPIKIIGDAGRVGTKVASAVGNIAHEITGKKILNPSSAHSMVVGALEKRKTSEALAQRIWMSFVPENKTALFVDDVREVLGPQYEEEAVDAFEAFDNDGNGDIGLDEMIHKVVEMSIERKAIGEGMKDIGQALGVFDDVLMFVVLLLAAFVFLVFFNSSLVATITGAGTTLLSLSFVFAVTAQEFLGSCIFLFVKHPFDVGDRVEITSTQMVVDKISLLYTVFTRLDTKQVVQIPNIQLNQLWIDNISRSKAMSEIFDLVVSYDTPFDDIELLHAELEKFIRLPENSHDFQPSISISVGDLGSLDKMHLYVEVEHKSNWHSEIVRSTRRSRFMCALIMVLRRIPIRSPGGGYDILGGPENPTYSVSVSDTFASEARQESERKKDAKRMVPARTRDGKKATYDQSPTTPSGIGPGQTVKERQGLSIKIDDCSDSTRRFGDTGFTRAETLRRQNTRGRRKVGEHVEYLSPTTANFRGNAGRSDSIQPDDFDEEAQTGRPPSVHLPKHRGSLSSTGT</sequence>
<comment type="similarity">
    <text evidence="2 6">Belongs to the MscS (TC 1.A.23) family.</text>
</comment>
<feature type="region of interest" description="Disordered" evidence="7">
    <location>
        <begin position="1"/>
        <end position="86"/>
    </location>
</feature>
<evidence type="ECO:0000313" key="10">
    <source>
        <dbReference type="EMBL" id="PWI71931.1"/>
    </source>
</evidence>
<dbReference type="Proteomes" id="UP000245956">
    <property type="component" value="Unassembled WGS sequence"/>
</dbReference>
<dbReference type="InterPro" id="IPR010920">
    <property type="entry name" value="LSM_dom_sf"/>
</dbReference>
<reference evidence="10 11" key="1">
    <citation type="journal article" date="2016" name="Front. Microbiol.">
        <title>Genome and transcriptome sequences reveal the specific parasitism of the nematophagous Purpureocillium lilacinum 36-1.</title>
        <authorList>
            <person name="Xie J."/>
            <person name="Li S."/>
            <person name="Mo C."/>
            <person name="Xiao X."/>
            <person name="Peng D."/>
            <person name="Wang G."/>
            <person name="Xiao Y."/>
        </authorList>
    </citation>
    <scope>NUCLEOTIDE SEQUENCE [LARGE SCALE GENOMIC DNA]</scope>
    <source>
        <strain evidence="10 11">36-1</strain>
    </source>
</reference>
<feature type="compositionally biased region" description="Basic and acidic residues" evidence="7">
    <location>
        <begin position="710"/>
        <end position="735"/>
    </location>
</feature>
<feature type="compositionally biased region" description="Polar residues" evidence="7">
    <location>
        <begin position="803"/>
        <end position="818"/>
    </location>
</feature>
<evidence type="ECO:0000256" key="6">
    <source>
        <dbReference type="PIRNR" id="PIRNR017209"/>
    </source>
</evidence>
<feature type="compositionally biased region" description="Basic and acidic residues" evidence="7">
    <location>
        <begin position="21"/>
        <end position="31"/>
    </location>
</feature>
<dbReference type="Gene3D" id="2.30.30.60">
    <property type="match status" value="1"/>
</dbReference>
<dbReference type="PROSITE" id="PS50222">
    <property type="entry name" value="EF_HAND_2"/>
    <property type="match status" value="1"/>
</dbReference>
<feature type="region of interest" description="Disordered" evidence="7">
    <location>
        <begin position="706"/>
        <end position="758"/>
    </location>
</feature>
<evidence type="ECO:0000313" key="11">
    <source>
        <dbReference type="Proteomes" id="UP000245956"/>
    </source>
</evidence>
<keyword evidence="6" id="KW-0256">Endoplasmic reticulum</keyword>
<name>A0A2U3EBN4_PURLI</name>
<keyword evidence="5 6" id="KW-0472">Membrane</keyword>
<dbReference type="GO" id="GO:0005789">
    <property type="term" value="C:endoplasmic reticulum membrane"/>
    <property type="evidence" value="ECO:0007669"/>
    <property type="project" value="UniProtKB-SubCell"/>
</dbReference>
<comment type="caution">
    <text evidence="10">The sequence shown here is derived from an EMBL/GenBank/DDBJ whole genome shotgun (WGS) entry which is preliminary data.</text>
</comment>
<feature type="compositionally biased region" description="Basic and acidic residues" evidence="7">
    <location>
        <begin position="61"/>
        <end position="71"/>
    </location>
</feature>
<feature type="transmembrane region" description="Helical" evidence="8">
    <location>
        <begin position="506"/>
        <end position="529"/>
    </location>
</feature>
<dbReference type="InterPro" id="IPR058650">
    <property type="entry name" value="Msy1/2-like"/>
</dbReference>
<dbReference type="EMBL" id="LCWV01000006">
    <property type="protein sequence ID" value="PWI71931.1"/>
    <property type="molecule type" value="Genomic_DNA"/>
</dbReference>
<dbReference type="AlphaFoldDB" id="A0A2U3EBN4"/>
<feature type="compositionally biased region" description="Basic residues" evidence="7">
    <location>
        <begin position="72"/>
        <end position="81"/>
    </location>
</feature>
<accession>A0A2U3EBN4</accession>
<keyword evidence="4 8" id="KW-1133">Transmembrane helix</keyword>
<dbReference type="GO" id="GO:0006874">
    <property type="term" value="P:intracellular calcium ion homeostasis"/>
    <property type="evidence" value="ECO:0007669"/>
    <property type="project" value="TreeGrafter"/>
</dbReference>
<feature type="domain" description="EF-hand" evidence="9">
    <location>
        <begin position="418"/>
        <end position="453"/>
    </location>
</feature>
<evidence type="ECO:0000256" key="3">
    <source>
        <dbReference type="ARBA" id="ARBA00022692"/>
    </source>
</evidence>
<dbReference type="SUPFAM" id="SSF50182">
    <property type="entry name" value="Sm-like ribonucleoproteins"/>
    <property type="match status" value="1"/>
</dbReference>
<evidence type="ECO:0000259" key="9">
    <source>
        <dbReference type="PROSITE" id="PS50222"/>
    </source>
</evidence>
<organism evidence="10 11">
    <name type="scientific">Purpureocillium lilacinum</name>
    <name type="common">Paecilomyces lilacinus</name>
    <dbReference type="NCBI Taxonomy" id="33203"/>
    <lineage>
        <taxon>Eukaryota</taxon>
        <taxon>Fungi</taxon>
        <taxon>Dikarya</taxon>
        <taxon>Ascomycota</taxon>
        <taxon>Pezizomycotina</taxon>
        <taxon>Sordariomycetes</taxon>
        <taxon>Hypocreomycetidae</taxon>
        <taxon>Hypocreales</taxon>
        <taxon>Ophiocordycipitaceae</taxon>
        <taxon>Purpureocillium</taxon>
    </lineage>
</organism>
<evidence type="ECO:0000256" key="4">
    <source>
        <dbReference type="ARBA" id="ARBA00022989"/>
    </source>
</evidence>
<dbReference type="PIRSF" id="PIRSF017209">
    <property type="entry name" value="Memb_At2g17000_prd"/>
    <property type="match status" value="1"/>
</dbReference>
<dbReference type="Pfam" id="PF00924">
    <property type="entry name" value="MS_channel_2nd"/>
    <property type="match status" value="1"/>
</dbReference>
<proteinExistence type="inferred from homology"/>
<dbReference type="GO" id="GO:0005262">
    <property type="term" value="F:calcium channel activity"/>
    <property type="evidence" value="ECO:0007669"/>
    <property type="project" value="TreeGrafter"/>
</dbReference>
<dbReference type="InterPro" id="IPR016688">
    <property type="entry name" value="MscS-like_plants/fungi"/>
</dbReference>
<feature type="transmembrane region" description="Helical" evidence="8">
    <location>
        <begin position="474"/>
        <end position="500"/>
    </location>
</feature>
<evidence type="ECO:0000256" key="1">
    <source>
        <dbReference type="ARBA" id="ARBA00004127"/>
    </source>
</evidence>
<dbReference type="PANTHER" id="PTHR31323:SF14">
    <property type="entry name" value="MECHANOSENSITIVE ION CHANNEL PROTEIN MSY2"/>
    <property type="match status" value="1"/>
</dbReference>
<comment type="subcellular location">
    <subcellularLocation>
        <location evidence="1">Endomembrane system</location>
        <topology evidence="1">Multi-pass membrane protein</topology>
    </subcellularLocation>
    <subcellularLocation>
        <location evidence="6">Endoplasmic reticulum membrane</location>
    </subcellularLocation>
</comment>
<dbReference type="InterPro" id="IPR023408">
    <property type="entry name" value="MscS_beta-dom_sf"/>
</dbReference>
<dbReference type="PROSITE" id="PS00018">
    <property type="entry name" value="EF_HAND_1"/>
    <property type="match status" value="1"/>
</dbReference>
<protein>
    <recommendedName>
        <fullName evidence="6">Mechanosensitive ion channel protein</fullName>
    </recommendedName>
</protein>
<feature type="transmembrane region" description="Helical" evidence="8">
    <location>
        <begin position="209"/>
        <end position="226"/>
    </location>
</feature>
<evidence type="ECO:0000256" key="7">
    <source>
        <dbReference type="SAM" id="MobiDB-lite"/>
    </source>
</evidence>
<dbReference type="GO" id="GO:0005509">
    <property type="term" value="F:calcium ion binding"/>
    <property type="evidence" value="ECO:0007669"/>
    <property type="project" value="InterPro"/>
</dbReference>
<dbReference type="InterPro" id="IPR002048">
    <property type="entry name" value="EF_hand_dom"/>
</dbReference>
<feature type="transmembrane region" description="Helical" evidence="8">
    <location>
        <begin position="112"/>
        <end position="132"/>
    </location>
</feature>
<evidence type="ECO:0000256" key="8">
    <source>
        <dbReference type="SAM" id="Phobius"/>
    </source>
</evidence>